<feature type="compositionally biased region" description="Basic and acidic residues" evidence="1">
    <location>
        <begin position="1"/>
        <end position="16"/>
    </location>
</feature>
<comment type="caution">
    <text evidence="2">The sequence shown here is derived from an EMBL/GenBank/DDBJ whole genome shotgun (WGS) entry which is preliminary data.</text>
</comment>
<dbReference type="AlphaFoldDB" id="A0AAE0C1W1"/>
<feature type="region of interest" description="Disordered" evidence="1">
    <location>
        <begin position="1"/>
        <end position="56"/>
    </location>
</feature>
<evidence type="ECO:0000313" key="3">
    <source>
        <dbReference type="Proteomes" id="UP001190700"/>
    </source>
</evidence>
<organism evidence="2 3">
    <name type="scientific">Cymbomonas tetramitiformis</name>
    <dbReference type="NCBI Taxonomy" id="36881"/>
    <lineage>
        <taxon>Eukaryota</taxon>
        <taxon>Viridiplantae</taxon>
        <taxon>Chlorophyta</taxon>
        <taxon>Pyramimonadophyceae</taxon>
        <taxon>Pyramimonadales</taxon>
        <taxon>Pyramimonadaceae</taxon>
        <taxon>Cymbomonas</taxon>
    </lineage>
</organism>
<protein>
    <submittedName>
        <fullName evidence="2">Uncharacterized protein</fullName>
    </submittedName>
</protein>
<evidence type="ECO:0000256" key="1">
    <source>
        <dbReference type="SAM" id="MobiDB-lite"/>
    </source>
</evidence>
<reference evidence="2 3" key="1">
    <citation type="journal article" date="2015" name="Genome Biol. Evol.">
        <title>Comparative Genomics of a Bacterivorous Green Alga Reveals Evolutionary Causalities and Consequences of Phago-Mixotrophic Mode of Nutrition.</title>
        <authorList>
            <person name="Burns J.A."/>
            <person name="Paasch A."/>
            <person name="Narechania A."/>
            <person name="Kim E."/>
        </authorList>
    </citation>
    <scope>NUCLEOTIDE SEQUENCE [LARGE SCALE GENOMIC DNA]</scope>
    <source>
        <strain evidence="2 3">PLY_AMNH</strain>
    </source>
</reference>
<gene>
    <name evidence="2" type="ORF">CYMTET_44623</name>
</gene>
<sequence length="402" mass="45560">MLKDIDEPIARTERSKATVKHPARRKRLRRSNSGGVRRDTSLGDDSEEAHVEEPESSSLRVDIYVEDDCADTQIAWILQADEKDPSRIMCVVPGQAVIVRMQDGSEASALIRALDRENEDLESLGFDGSGVARITWYDESNVFEADDVVSLNCLQSEHTNHSLYDHHVWTHSVHRTIFDPSFWLDREHHTEVAAYMCWGWKRVHAKTDGYPNMPAQTRQLFDSVINVALSMGLELKANERMKRDLELCLLSPFRRLNMYCVSQEKKSHAQCGLCGVTCSRTLYGLQFRKTTFLQDTVSSVEVVAGYTCAASCVLAYECVSVLGRMYDYVSCDRDHRFCRTCMKIPKDERGAPSVQRHLDVYTGRLLYVRGGASDCLAEGDEDFDPKTYLKSKMACTCNLGRP</sequence>
<dbReference type="Proteomes" id="UP001190700">
    <property type="component" value="Unassembled WGS sequence"/>
</dbReference>
<keyword evidence="3" id="KW-1185">Reference proteome</keyword>
<evidence type="ECO:0000313" key="2">
    <source>
        <dbReference type="EMBL" id="KAK3245802.1"/>
    </source>
</evidence>
<proteinExistence type="predicted"/>
<accession>A0AAE0C1W1</accession>
<dbReference type="EMBL" id="LGRX02030310">
    <property type="protein sequence ID" value="KAK3245802.1"/>
    <property type="molecule type" value="Genomic_DNA"/>
</dbReference>
<feature type="compositionally biased region" description="Basic residues" evidence="1">
    <location>
        <begin position="17"/>
        <end position="30"/>
    </location>
</feature>
<name>A0AAE0C1W1_9CHLO</name>